<protein>
    <recommendedName>
        <fullName evidence="2">Core-binding (CB) domain-containing protein</fullName>
    </recommendedName>
</protein>
<organism evidence="1">
    <name type="scientific">marine sediment metagenome</name>
    <dbReference type="NCBI Taxonomy" id="412755"/>
    <lineage>
        <taxon>unclassified sequences</taxon>
        <taxon>metagenomes</taxon>
        <taxon>ecological metagenomes</taxon>
    </lineage>
</organism>
<gene>
    <name evidence="1" type="ORF">S01H1_74176</name>
</gene>
<reference evidence="1" key="1">
    <citation type="journal article" date="2014" name="Front. Microbiol.">
        <title>High frequency of phylogenetically diverse reductive dehalogenase-homologous genes in deep subseafloor sedimentary metagenomes.</title>
        <authorList>
            <person name="Kawai M."/>
            <person name="Futagami T."/>
            <person name="Toyoda A."/>
            <person name="Takaki Y."/>
            <person name="Nishi S."/>
            <person name="Hori S."/>
            <person name="Arai W."/>
            <person name="Tsubouchi T."/>
            <person name="Morono Y."/>
            <person name="Uchiyama I."/>
            <person name="Ito T."/>
            <person name="Fujiyama A."/>
            <person name="Inagaki F."/>
            <person name="Takami H."/>
        </authorList>
    </citation>
    <scope>NUCLEOTIDE SEQUENCE</scope>
    <source>
        <strain evidence="1">Expedition CK06-06</strain>
    </source>
</reference>
<evidence type="ECO:0000313" key="1">
    <source>
        <dbReference type="EMBL" id="GAG34773.1"/>
    </source>
</evidence>
<evidence type="ECO:0008006" key="2">
    <source>
        <dbReference type="Google" id="ProtNLM"/>
    </source>
</evidence>
<dbReference type="AlphaFoldDB" id="X0XDN1"/>
<sequence length="90" mass="10591">MKMKTRSFRQARVDKMDTTVDRLIEYFVLTKKVEGRSAKTVEWYTGMLGQFYKFLSSDGHSTCIRDLMLEDGRDFCFPTRSHDTLRESPP</sequence>
<accession>X0XDN1</accession>
<dbReference type="EMBL" id="BARS01049601">
    <property type="protein sequence ID" value="GAG34773.1"/>
    <property type="molecule type" value="Genomic_DNA"/>
</dbReference>
<proteinExistence type="predicted"/>
<comment type="caution">
    <text evidence="1">The sequence shown here is derived from an EMBL/GenBank/DDBJ whole genome shotgun (WGS) entry which is preliminary data.</text>
</comment>
<feature type="non-terminal residue" evidence="1">
    <location>
        <position position="90"/>
    </location>
</feature>
<name>X0XDN1_9ZZZZ</name>